<sequence>MPRRTLPSFSLAVSSRRDSFTLPDYYRRTRVETYGPYYRQSAPDLMKTIDLRGRESIEYDQSFLLPDIFEDEEIEIIDTKSIRLDHGCATGQGQCEDVEVKQQPKRLRWLWRLFLSLLCKYRGRKVHSVKNVGVDPHLDLSN</sequence>
<comment type="caution">
    <text evidence="1">The sequence shown here is derived from an EMBL/GenBank/DDBJ whole genome shotgun (WGS) entry which is preliminary data.</text>
</comment>
<organism evidence="1 2">
    <name type="scientific">Collybia nuda</name>
    <dbReference type="NCBI Taxonomy" id="64659"/>
    <lineage>
        <taxon>Eukaryota</taxon>
        <taxon>Fungi</taxon>
        <taxon>Dikarya</taxon>
        <taxon>Basidiomycota</taxon>
        <taxon>Agaricomycotina</taxon>
        <taxon>Agaricomycetes</taxon>
        <taxon>Agaricomycetidae</taxon>
        <taxon>Agaricales</taxon>
        <taxon>Tricholomatineae</taxon>
        <taxon>Clitocybaceae</taxon>
        <taxon>Collybia</taxon>
    </lineage>
</organism>
<name>A0A9P6CED7_9AGAR</name>
<gene>
    <name evidence="1" type="ORF">BDZ94DRAFT_1260701</name>
</gene>
<proteinExistence type="predicted"/>
<accession>A0A9P6CED7</accession>
<dbReference type="OrthoDB" id="3010849at2759"/>
<dbReference type="EMBL" id="MU150269">
    <property type="protein sequence ID" value="KAF9462757.1"/>
    <property type="molecule type" value="Genomic_DNA"/>
</dbReference>
<evidence type="ECO:0000313" key="1">
    <source>
        <dbReference type="EMBL" id="KAF9462757.1"/>
    </source>
</evidence>
<evidence type="ECO:0000313" key="2">
    <source>
        <dbReference type="Proteomes" id="UP000807353"/>
    </source>
</evidence>
<protein>
    <submittedName>
        <fullName evidence="1">Uncharacterized protein</fullName>
    </submittedName>
</protein>
<keyword evidence="2" id="KW-1185">Reference proteome</keyword>
<dbReference type="Proteomes" id="UP000807353">
    <property type="component" value="Unassembled WGS sequence"/>
</dbReference>
<reference evidence="1" key="1">
    <citation type="submission" date="2020-11" db="EMBL/GenBank/DDBJ databases">
        <authorList>
            <consortium name="DOE Joint Genome Institute"/>
            <person name="Ahrendt S."/>
            <person name="Riley R."/>
            <person name="Andreopoulos W."/>
            <person name="Labutti K."/>
            <person name="Pangilinan J."/>
            <person name="Ruiz-Duenas F.J."/>
            <person name="Barrasa J.M."/>
            <person name="Sanchez-Garcia M."/>
            <person name="Camarero S."/>
            <person name="Miyauchi S."/>
            <person name="Serrano A."/>
            <person name="Linde D."/>
            <person name="Babiker R."/>
            <person name="Drula E."/>
            <person name="Ayuso-Fernandez I."/>
            <person name="Pacheco R."/>
            <person name="Padilla G."/>
            <person name="Ferreira P."/>
            <person name="Barriuso J."/>
            <person name="Kellner H."/>
            <person name="Castanera R."/>
            <person name="Alfaro M."/>
            <person name="Ramirez L."/>
            <person name="Pisabarro A.G."/>
            <person name="Kuo A."/>
            <person name="Tritt A."/>
            <person name="Lipzen A."/>
            <person name="He G."/>
            <person name="Yan M."/>
            <person name="Ng V."/>
            <person name="Cullen D."/>
            <person name="Martin F."/>
            <person name="Rosso M.-N."/>
            <person name="Henrissat B."/>
            <person name="Hibbett D."/>
            <person name="Martinez A.T."/>
            <person name="Grigoriev I.V."/>
        </authorList>
    </citation>
    <scope>NUCLEOTIDE SEQUENCE</scope>
    <source>
        <strain evidence="1">CBS 247.69</strain>
    </source>
</reference>
<dbReference type="AlphaFoldDB" id="A0A9P6CED7"/>